<reference evidence="5 6" key="1">
    <citation type="submission" date="2023-08" db="EMBL/GenBank/DDBJ databases">
        <title>Black Yeasts Isolated from many extreme environments.</title>
        <authorList>
            <person name="Coleine C."/>
            <person name="Stajich J.E."/>
            <person name="Selbmann L."/>
        </authorList>
    </citation>
    <scope>NUCLEOTIDE SEQUENCE [LARGE SCALE GENOMIC DNA]</scope>
    <source>
        <strain evidence="5 6">CCFEE 5910</strain>
    </source>
</reference>
<gene>
    <name evidence="5" type="ORF">LTR05_000514</name>
</gene>
<feature type="region of interest" description="Disordered" evidence="2">
    <location>
        <begin position="1"/>
        <end position="48"/>
    </location>
</feature>
<dbReference type="Gene3D" id="1.20.58.70">
    <property type="match status" value="1"/>
</dbReference>
<evidence type="ECO:0000313" key="5">
    <source>
        <dbReference type="EMBL" id="KAK5090342.1"/>
    </source>
</evidence>
<dbReference type="GO" id="GO:0012505">
    <property type="term" value="C:endomembrane system"/>
    <property type="evidence" value="ECO:0007669"/>
    <property type="project" value="TreeGrafter"/>
</dbReference>
<dbReference type="GO" id="GO:0031201">
    <property type="term" value="C:SNARE complex"/>
    <property type="evidence" value="ECO:0007669"/>
    <property type="project" value="TreeGrafter"/>
</dbReference>
<comment type="similarity">
    <text evidence="1">Belongs to the syntaxin family.</text>
</comment>
<evidence type="ECO:0000256" key="1">
    <source>
        <dbReference type="ARBA" id="ARBA00009063"/>
    </source>
</evidence>
<dbReference type="GO" id="GO:0006887">
    <property type="term" value="P:exocytosis"/>
    <property type="evidence" value="ECO:0007669"/>
    <property type="project" value="TreeGrafter"/>
</dbReference>
<feature type="compositionally biased region" description="Polar residues" evidence="2">
    <location>
        <begin position="1"/>
        <end position="23"/>
    </location>
</feature>
<dbReference type="Pfam" id="PF05739">
    <property type="entry name" value="SNARE"/>
    <property type="match status" value="1"/>
</dbReference>
<dbReference type="GO" id="GO:0005886">
    <property type="term" value="C:plasma membrane"/>
    <property type="evidence" value="ECO:0007669"/>
    <property type="project" value="TreeGrafter"/>
</dbReference>
<dbReference type="CDD" id="cd15849">
    <property type="entry name" value="SNARE_Sso1"/>
    <property type="match status" value="1"/>
</dbReference>
<evidence type="ECO:0000259" key="4">
    <source>
        <dbReference type="PROSITE" id="PS50192"/>
    </source>
</evidence>
<dbReference type="PROSITE" id="PS50192">
    <property type="entry name" value="T_SNARE"/>
    <property type="match status" value="1"/>
</dbReference>
<dbReference type="PANTHER" id="PTHR19957">
    <property type="entry name" value="SYNTAXIN"/>
    <property type="match status" value="1"/>
</dbReference>
<keyword evidence="3" id="KW-1133">Transmembrane helix</keyword>
<dbReference type="SUPFAM" id="SSF47661">
    <property type="entry name" value="t-snare proteins"/>
    <property type="match status" value="1"/>
</dbReference>
<name>A0AAN7Y9G3_9EURO</name>
<dbReference type="GO" id="GO:0000149">
    <property type="term" value="F:SNARE binding"/>
    <property type="evidence" value="ECO:0007669"/>
    <property type="project" value="TreeGrafter"/>
</dbReference>
<feature type="region of interest" description="Disordered" evidence="2">
    <location>
        <begin position="130"/>
        <end position="151"/>
    </location>
</feature>
<feature type="transmembrane region" description="Helical" evidence="3">
    <location>
        <begin position="296"/>
        <end position="317"/>
    </location>
</feature>
<dbReference type="InterPro" id="IPR000727">
    <property type="entry name" value="T_SNARE_dom"/>
</dbReference>
<evidence type="ECO:0000256" key="2">
    <source>
        <dbReference type="SAM" id="MobiDB-lite"/>
    </source>
</evidence>
<dbReference type="GO" id="GO:0005484">
    <property type="term" value="F:SNAP receptor activity"/>
    <property type="evidence" value="ECO:0007669"/>
    <property type="project" value="TreeGrafter"/>
</dbReference>
<dbReference type="GO" id="GO:0048278">
    <property type="term" value="P:vesicle docking"/>
    <property type="evidence" value="ECO:0007669"/>
    <property type="project" value="TreeGrafter"/>
</dbReference>
<dbReference type="Proteomes" id="UP001309876">
    <property type="component" value="Unassembled WGS sequence"/>
</dbReference>
<keyword evidence="3" id="KW-0812">Transmembrane</keyword>
<sequence length="322" mass="36422">MAYESYRNQGQQAGYGQSNTYSDPSPYGHAGNPYDDTSYGGGNPYTQGQYDRQEYEMSNMDGTDPNRILNETRAIDATLAQLKQEQEQLRQMQSVYLNAVQDKQTAASLKAVTDGNEELMRQFRQLVARTKRMKQDKESGNPRNSPQVGRVDRAVKQALNDFQKLDSEFRKGAQERTRRDYLIVRPDASEAEIREAIQDPDQQVFSQALMRSDRRGDARETLDNVRARHAAIAKIEADMIKLAEMFQDLDALVIQQEAPVTEIERRGEEVTDHVTKANVELDGAVKKARAARKKKWICLGIAVLIIIIIVVVVVVAVEVTKR</sequence>
<dbReference type="PANTHER" id="PTHR19957:SF380">
    <property type="entry name" value="SYNTAXIN FAMILY PROTEIN"/>
    <property type="match status" value="1"/>
</dbReference>
<dbReference type="GO" id="GO:0006906">
    <property type="term" value="P:vesicle fusion"/>
    <property type="evidence" value="ECO:0007669"/>
    <property type="project" value="TreeGrafter"/>
</dbReference>
<keyword evidence="3" id="KW-0472">Membrane</keyword>
<dbReference type="AlphaFoldDB" id="A0AAN7Y9G3"/>
<feature type="domain" description="T-SNARE coiled-coil homology" evidence="4">
    <location>
        <begin position="222"/>
        <end position="284"/>
    </location>
</feature>
<protein>
    <recommendedName>
        <fullName evidence="4">t-SNARE coiled-coil homology domain-containing protein</fullName>
    </recommendedName>
</protein>
<dbReference type="GO" id="GO:0006886">
    <property type="term" value="P:intracellular protein transport"/>
    <property type="evidence" value="ECO:0007669"/>
    <property type="project" value="TreeGrafter"/>
</dbReference>
<dbReference type="InterPro" id="IPR045242">
    <property type="entry name" value="Syntaxin"/>
</dbReference>
<dbReference type="EMBL" id="JAVRRJ010000001">
    <property type="protein sequence ID" value="KAK5090342.1"/>
    <property type="molecule type" value="Genomic_DNA"/>
</dbReference>
<evidence type="ECO:0000256" key="3">
    <source>
        <dbReference type="SAM" id="Phobius"/>
    </source>
</evidence>
<organism evidence="5 6">
    <name type="scientific">Lithohypha guttulata</name>
    <dbReference type="NCBI Taxonomy" id="1690604"/>
    <lineage>
        <taxon>Eukaryota</taxon>
        <taxon>Fungi</taxon>
        <taxon>Dikarya</taxon>
        <taxon>Ascomycota</taxon>
        <taxon>Pezizomycotina</taxon>
        <taxon>Eurotiomycetes</taxon>
        <taxon>Chaetothyriomycetidae</taxon>
        <taxon>Chaetothyriales</taxon>
        <taxon>Trichomeriaceae</taxon>
        <taxon>Lithohypha</taxon>
    </lineage>
</organism>
<keyword evidence="6" id="KW-1185">Reference proteome</keyword>
<evidence type="ECO:0000313" key="6">
    <source>
        <dbReference type="Proteomes" id="UP001309876"/>
    </source>
</evidence>
<dbReference type="InterPro" id="IPR010989">
    <property type="entry name" value="SNARE"/>
</dbReference>
<comment type="caution">
    <text evidence="5">The sequence shown here is derived from an EMBL/GenBank/DDBJ whole genome shotgun (WGS) entry which is preliminary data.</text>
</comment>
<proteinExistence type="inferred from homology"/>
<accession>A0AAN7Y9G3</accession>